<dbReference type="EMBL" id="BQKI01000097">
    <property type="protein sequence ID" value="GJN38923.1"/>
    <property type="molecule type" value="Genomic_DNA"/>
</dbReference>
<feature type="compositionally biased region" description="Basic and acidic residues" evidence="1">
    <location>
        <begin position="14"/>
        <end position="26"/>
    </location>
</feature>
<proteinExistence type="predicted"/>
<reference evidence="2" key="2">
    <citation type="submission" date="2021-12" db="EMBL/GenBank/DDBJ databases">
        <title>Resequencing data analysis of finger millet.</title>
        <authorList>
            <person name="Hatakeyama M."/>
            <person name="Aluri S."/>
            <person name="Balachadran M.T."/>
            <person name="Sivarajan S.R."/>
            <person name="Poveda L."/>
            <person name="Shimizu-Inatsugi R."/>
            <person name="Schlapbach R."/>
            <person name="Sreeman S.M."/>
            <person name="Shimizu K.K."/>
        </authorList>
    </citation>
    <scope>NUCLEOTIDE SEQUENCE</scope>
</reference>
<dbReference type="Proteomes" id="UP001054889">
    <property type="component" value="Unassembled WGS sequence"/>
</dbReference>
<feature type="region of interest" description="Disordered" evidence="1">
    <location>
        <begin position="61"/>
        <end position="87"/>
    </location>
</feature>
<evidence type="ECO:0000256" key="1">
    <source>
        <dbReference type="SAM" id="MobiDB-lite"/>
    </source>
</evidence>
<protein>
    <submittedName>
        <fullName evidence="2">Uncharacterized protein</fullName>
    </submittedName>
</protein>
<gene>
    <name evidence="2" type="primary">gb28004</name>
    <name evidence="2" type="ORF">PR202_gb28004</name>
</gene>
<feature type="compositionally biased region" description="Pro residues" evidence="1">
    <location>
        <begin position="141"/>
        <end position="152"/>
    </location>
</feature>
<evidence type="ECO:0000313" key="3">
    <source>
        <dbReference type="Proteomes" id="UP001054889"/>
    </source>
</evidence>
<dbReference type="AlphaFoldDB" id="A0AAV5FT82"/>
<feature type="region of interest" description="Disordered" evidence="1">
    <location>
        <begin position="132"/>
        <end position="152"/>
    </location>
</feature>
<accession>A0AAV5FT82</accession>
<keyword evidence="3" id="KW-1185">Reference proteome</keyword>
<feature type="region of interest" description="Disordered" evidence="1">
    <location>
        <begin position="1"/>
        <end position="27"/>
    </location>
</feature>
<evidence type="ECO:0000313" key="2">
    <source>
        <dbReference type="EMBL" id="GJN38923.1"/>
    </source>
</evidence>
<name>A0AAV5FT82_ELECO</name>
<organism evidence="2 3">
    <name type="scientific">Eleusine coracana subsp. coracana</name>
    <dbReference type="NCBI Taxonomy" id="191504"/>
    <lineage>
        <taxon>Eukaryota</taxon>
        <taxon>Viridiplantae</taxon>
        <taxon>Streptophyta</taxon>
        <taxon>Embryophyta</taxon>
        <taxon>Tracheophyta</taxon>
        <taxon>Spermatophyta</taxon>
        <taxon>Magnoliopsida</taxon>
        <taxon>Liliopsida</taxon>
        <taxon>Poales</taxon>
        <taxon>Poaceae</taxon>
        <taxon>PACMAD clade</taxon>
        <taxon>Chloridoideae</taxon>
        <taxon>Cynodonteae</taxon>
        <taxon>Eleusininae</taxon>
        <taxon>Eleusine</taxon>
    </lineage>
</organism>
<comment type="caution">
    <text evidence="2">The sequence shown here is derived from an EMBL/GenBank/DDBJ whole genome shotgun (WGS) entry which is preliminary data.</text>
</comment>
<sequence>MMETKSHLAILPAKNEKKGTGKDKTGKAHLGIHIREEGEEMLQEHLPAAVRRAAGPLGSRVMMGRVRRGRGRREELVGKDGGGPLATDYRRHGAALLRRSSLLAPPVPQPIPAVAVLLAAAAGHPVQAPAAVPFNRRSTAGPPPSASWSPPP</sequence>
<reference evidence="2" key="1">
    <citation type="journal article" date="2018" name="DNA Res.">
        <title>Multiple hybrid de novo genome assembly of finger millet, an orphan allotetraploid crop.</title>
        <authorList>
            <person name="Hatakeyama M."/>
            <person name="Aluri S."/>
            <person name="Balachadran M.T."/>
            <person name="Sivarajan S.R."/>
            <person name="Patrignani A."/>
            <person name="Gruter S."/>
            <person name="Poveda L."/>
            <person name="Shimizu-Inatsugi R."/>
            <person name="Baeten J."/>
            <person name="Francoijs K.J."/>
            <person name="Nataraja K.N."/>
            <person name="Reddy Y.A.N."/>
            <person name="Phadnis S."/>
            <person name="Ravikumar R.L."/>
            <person name="Schlapbach R."/>
            <person name="Sreeman S.M."/>
            <person name="Shimizu K.K."/>
        </authorList>
    </citation>
    <scope>NUCLEOTIDE SEQUENCE</scope>
</reference>